<dbReference type="AlphaFoldDB" id="A0AAE0Z223"/>
<keyword evidence="3" id="KW-1185">Reference proteome</keyword>
<dbReference type="Pfam" id="PF07525">
    <property type="entry name" value="SOCS_box"/>
    <property type="match status" value="1"/>
</dbReference>
<comment type="caution">
    <text evidence="2">The sequence shown here is derived from an EMBL/GenBank/DDBJ whole genome shotgun (WGS) entry which is preliminary data.</text>
</comment>
<evidence type="ECO:0000259" key="1">
    <source>
        <dbReference type="PROSITE" id="PS50225"/>
    </source>
</evidence>
<dbReference type="SMART" id="SM00969">
    <property type="entry name" value="SOCS_box"/>
    <property type="match status" value="1"/>
</dbReference>
<name>A0AAE0Z223_9GAST</name>
<evidence type="ECO:0000313" key="2">
    <source>
        <dbReference type="EMBL" id="KAK3761464.1"/>
    </source>
</evidence>
<dbReference type="Proteomes" id="UP001283361">
    <property type="component" value="Unassembled WGS sequence"/>
</dbReference>
<dbReference type="GO" id="GO:0035556">
    <property type="term" value="P:intracellular signal transduction"/>
    <property type="evidence" value="ECO:0007669"/>
    <property type="project" value="InterPro"/>
</dbReference>
<evidence type="ECO:0000313" key="3">
    <source>
        <dbReference type="Proteomes" id="UP001283361"/>
    </source>
</evidence>
<organism evidence="2 3">
    <name type="scientific">Elysia crispata</name>
    <name type="common">lettuce slug</name>
    <dbReference type="NCBI Taxonomy" id="231223"/>
    <lineage>
        <taxon>Eukaryota</taxon>
        <taxon>Metazoa</taxon>
        <taxon>Spiralia</taxon>
        <taxon>Lophotrochozoa</taxon>
        <taxon>Mollusca</taxon>
        <taxon>Gastropoda</taxon>
        <taxon>Heterobranchia</taxon>
        <taxon>Euthyneura</taxon>
        <taxon>Panpulmonata</taxon>
        <taxon>Sacoglossa</taxon>
        <taxon>Placobranchoidea</taxon>
        <taxon>Plakobranchidae</taxon>
        <taxon>Elysia</taxon>
    </lineage>
</organism>
<reference evidence="2" key="1">
    <citation type="journal article" date="2023" name="G3 (Bethesda)">
        <title>A reference genome for the long-term kleptoplast-retaining sea slug Elysia crispata morphotype clarki.</title>
        <authorList>
            <person name="Eastman K.E."/>
            <person name="Pendleton A.L."/>
            <person name="Shaikh M.A."/>
            <person name="Suttiyut T."/>
            <person name="Ogas R."/>
            <person name="Tomko P."/>
            <person name="Gavelis G."/>
            <person name="Widhalm J.R."/>
            <person name="Wisecaver J.H."/>
        </authorList>
    </citation>
    <scope>NUCLEOTIDE SEQUENCE</scope>
    <source>
        <strain evidence="2">ECLA1</strain>
    </source>
</reference>
<dbReference type="EMBL" id="JAWDGP010004884">
    <property type="protein sequence ID" value="KAK3761464.1"/>
    <property type="molecule type" value="Genomic_DNA"/>
</dbReference>
<dbReference type="SUPFAM" id="SSF158235">
    <property type="entry name" value="SOCS box-like"/>
    <property type="match status" value="1"/>
</dbReference>
<dbReference type="InterPro" id="IPR036036">
    <property type="entry name" value="SOCS_box-like_dom_sf"/>
</dbReference>
<accession>A0AAE0Z223</accession>
<sequence>MNCTKKSKRKKKDGKRMWTKREFYSTVKSSPAGAELLSCSFGTWCKHQRNVCGFSDRADYTSNRQPLLKLNGSPTRADTTEGRYFQCHFKAKQELAVYEKESLKSFTVHLPRAVSPELIEFMRNNRRPGRRRRSIRTIRVVAYHDKFMVVQVNCDQHRLFAKMYMINLELKTCQGHFVVCHGMRRWYEVYISPSSACLLLRPDVRYQFQAAPAFTVQNITWYPPQDDISVKGIPSTLAQHRFTFNAKLGDGHVIAAAHRNILVFKLEDWSVVANHSLMVHFAIVRQVRSSPTGDYLAIRYTFPADGCSFNHILILHYPEFTKAMQVDVRGAYWPVSDLVNLQVFPRFSLSESCLAVMKQHSYSRRVFVYKLPSAGLQSLRQLCRQAILHLVHSKDVVQLPLPHSLQRFLLQPALQAQK</sequence>
<dbReference type="CDD" id="cd03587">
    <property type="entry name" value="SOCS"/>
    <property type="match status" value="1"/>
</dbReference>
<gene>
    <name evidence="2" type="ORF">RRG08_045691</name>
</gene>
<protein>
    <recommendedName>
        <fullName evidence="1">SOCS box domain-containing protein</fullName>
    </recommendedName>
</protein>
<feature type="domain" description="SOCS box" evidence="1">
    <location>
        <begin position="366"/>
        <end position="415"/>
    </location>
</feature>
<dbReference type="PROSITE" id="PS50225">
    <property type="entry name" value="SOCS"/>
    <property type="match status" value="1"/>
</dbReference>
<dbReference type="InterPro" id="IPR001496">
    <property type="entry name" value="SOCS_box"/>
</dbReference>
<proteinExistence type="predicted"/>